<evidence type="ECO:0000256" key="13">
    <source>
        <dbReference type="SAM" id="SignalP"/>
    </source>
</evidence>
<keyword evidence="7" id="KW-0406">Ion transport</keyword>
<evidence type="ECO:0000256" key="7">
    <source>
        <dbReference type="ARBA" id="ARBA00023065"/>
    </source>
</evidence>
<dbReference type="GO" id="GO:0009279">
    <property type="term" value="C:cell outer membrane"/>
    <property type="evidence" value="ECO:0007669"/>
    <property type="project" value="UniProtKB-SubCell"/>
</dbReference>
<dbReference type="Gene3D" id="2.40.170.20">
    <property type="entry name" value="TonB-dependent receptor, beta-barrel domain"/>
    <property type="match status" value="1"/>
</dbReference>
<dbReference type="GO" id="GO:0006826">
    <property type="term" value="P:iron ion transport"/>
    <property type="evidence" value="ECO:0007669"/>
    <property type="project" value="UniProtKB-KW"/>
</dbReference>
<dbReference type="PANTHER" id="PTHR32552">
    <property type="entry name" value="FERRICHROME IRON RECEPTOR-RELATED"/>
    <property type="match status" value="1"/>
</dbReference>
<comment type="caution">
    <text evidence="16">The sequence shown here is derived from an EMBL/GenBank/DDBJ whole genome shotgun (WGS) entry which is preliminary data.</text>
</comment>
<dbReference type="CDD" id="cd01347">
    <property type="entry name" value="ligand_gated_channel"/>
    <property type="match status" value="1"/>
</dbReference>
<evidence type="ECO:0000256" key="6">
    <source>
        <dbReference type="ARBA" id="ARBA00023004"/>
    </source>
</evidence>
<keyword evidence="13" id="KW-0732">Signal</keyword>
<dbReference type="InterPro" id="IPR000531">
    <property type="entry name" value="Beta-barrel_TonB"/>
</dbReference>
<name>A0A7X1FTJ0_9SPHN</name>
<evidence type="ECO:0000259" key="15">
    <source>
        <dbReference type="Pfam" id="PF07715"/>
    </source>
</evidence>
<keyword evidence="2 11" id="KW-0813">Transport</keyword>
<dbReference type="Proteomes" id="UP000566813">
    <property type="component" value="Unassembled WGS sequence"/>
</dbReference>
<keyword evidence="5 11" id="KW-0812">Transmembrane</keyword>
<evidence type="ECO:0000313" key="17">
    <source>
        <dbReference type="Proteomes" id="UP000566813"/>
    </source>
</evidence>
<evidence type="ECO:0000256" key="2">
    <source>
        <dbReference type="ARBA" id="ARBA00022448"/>
    </source>
</evidence>
<keyword evidence="10 11" id="KW-0998">Cell outer membrane</keyword>
<reference evidence="16 17" key="1">
    <citation type="submission" date="2020-08" db="EMBL/GenBank/DDBJ databases">
        <title>The genome sequence of type strain Novosphingobium flavum NBRC 111647.</title>
        <authorList>
            <person name="Liu Y."/>
        </authorList>
    </citation>
    <scope>NUCLEOTIDE SEQUENCE [LARGE SCALE GENOMIC DNA]</scope>
    <source>
        <strain evidence="16 17">NBRC 111647</strain>
    </source>
</reference>
<evidence type="ECO:0000256" key="11">
    <source>
        <dbReference type="PROSITE-ProRule" id="PRU01360"/>
    </source>
</evidence>
<dbReference type="InterPro" id="IPR039426">
    <property type="entry name" value="TonB-dep_rcpt-like"/>
</dbReference>
<dbReference type="InterPro" id="IPR012910">
    <property type="entry name" value="Plug_dom"/>
</dbReference>
<evidence type="ECO:0000256" key="9">
    <source>
        <dbReference type="ARBA" id="ARBA00023136"/>
    </source>
</evidence>
<keyword evidence="4" id="KW-0410">Iron transport</keyword>
<evidence type="ECO:0000256" key="8">
    <source>
        <dbReference type="ARBA" id="ARBA00023077"/>
    </source>
</evidence>
<keyword evidence="17" id="KW-1185">Reference proteome</keyword>
<keyword evidence="16" id="KW-0675">Receptor</keyword>
<sequence length="838" mass="88920">MKGSLGSVSFMALSVALMPVASASAQTAQTTPQAASDADDMAPGEIVVTAQKRAERLVDVPVTVTAVSADVLRQRQINDTRSLTDAVPSLTFTEGGKAANNSFRIRGVGTALFNFGAESSVSTVIDGVVLGRGAQGFSELSDVERIEVLEGPQGTLFGKNADAGLINVVTARPSHQLSANGEVTVAEGEEYRAKGTISGPLSDTLRASISGNYSYVGGNLFSSVSPGDRIGTVKSRGVRGKLDWDMTENLNWLAIASYYKTQSGCCSSVIQQFDNSVQIAALVVPFTANTENRLVQMYKPSFDDSRQFIGSLEGNLKLGDFTITSITSYQNYRFDANPFPVIPDALPPLYVAATPQLVTPYGSTTQTTINGAGGRSKTLSAGGPGSVTQFAQEIRVTSPGTGPLTYVAGLYYQTQKVGREYLQRWGTCPVTAGNTVGLPCGTSTTVLPIYVSNTLNAGQTSDQIAVFGQGEYKLTDKLSVLAGVRVQRETVSYFVIRPGASQPGDVSTLSVGSGSGNTADNTITGKLGLQYHVNRNAQFYATYARGYKGASYDIELTAAFNQTTPVLPETVNAFEAGFKGRIFGGRALLTAAAFYAKYKNLQVQAQAVDPLTFTATSIPTNAGDVTTKGFQAAISAEVTQGLSVNASVVYSKATVNANGLPCTFPQNNAAVYGLPAIATVAVGAAQPSNVCFRQLNTSGGSATFQNVRNGSLPGAPEWRGNASIRYEHPLFGSLAGFIMGSMNFQSWQSFDLSQDPFLSQPGYATFDLNFGVKDIDNKYSLTVFVKNLTNRHYYTGKNYAGNNVRPAGYVLNYDQQGYNVNLPKAADRYVGATFAFKF</sequence>
<evidence type="ECO:0000259" key="14">
    <source>
        <dbReference type="Pfam" id="PF00593"/>
    </source>
</evidence>
<keyword evidence="8 12" id="KW-0798">TonB box</keyword>
<proteinExistence type="inferred from homology"/>
<keyword evidence="3 11" id="KW-1134">Transmembrane beta strand</keyword>
<dbReference type="InterPro" id="IPR036942">
    <property type="entry name" value="Beta-barrel_TonB_sf"/>
</dbReference>
<evidence type="ECO:0000256" key="1">
    <source>
        <dbReference type="ARBA" id="ARBA00004571"/>
    </source>
</evidence>
<feature type="domain" description="TonB-dependent receptor plug" evidence="15">
    <location>
        <begin position="58"/>
        <end position="164"/>
    </location>
</feature>
<dbReference type="RefSeq" id="WP_185665017.1">
    <property type="nucleotide sequence ID" value="NZ_JACLAW010000011.1"/>
</dbReference>
<accession>A0A7X1FTJ0</accession>
<dbReference type="Pfam" id="PF00593">
    <property type="entry name" value="TonB_dep_Rec_b-barrel"/>
    <property type="match status" value="1"/>
</dbReference>
<dbReference type="SUPFAM" id="SSF56935">
    <property type="entry name" value="Porins"/>
    <property type="match status" value="1"/>
</dbReference>
<evidence type="ECO:0000256" key="5">
    <source>
        <dbReference type="ARBA" id="ARBA00022692"/>
    </source>
</evidence>
<evidence type="ECO:0000256" key="10">
    <source>
        <dbReference type="ARBA" id="ARBA00023237"/>
    </source>
</evidence>
<gene>
    <name evidence="16" type="ORF">H7F51_14475</name>
</gene>
<keyword evidence="6" id="KW-0408">Iron</keyword>
<dbReference type="PANTHER" id="PTHR32552:SF81">
    <property type="entry name" value="TONB-DEPENDENT OUTER MEMBRANE RECEPTOR"/>
    <property type="match status" value="1"/>
</dbReference>
<dbReference type="PROSITE" id="PS52016">
    <property type="entry name" value="TONB_DEPENDENT_REC_3"/>
    <property type="match status" value="1"/>
</dbReference>
<feature type="signal peptide" evidence="13">
    <location>
        <begin position="1"/>
        <end position="23"/>
    </location>
</feature>
<comment type="subcellular location">
    <subcellularLocation>
        <location evidence="1 11">Cell outer membrane</location>
        <topology evidence="1 11">Multi-pass membrane protein</topology>
    </subcellularLocation>
</comment>
<feature type="chain" id="PRO_5030816404" evidence="13">
    <location>
        <begin position="24"/>
        <end position="838"/>
    </location>
</feature>
<comment type="similarity">
    <text evidence="11 12">Belongs to the TonB-dependent receptor family.</text>
</comment>
<evidence type="ECO:0000256" key="12">
    <source>
        <dbReference type="RuleBase" id="RU003357"/>
    </source>
</evidence>
<dbReference type="EMBL" id="JACLAW010000011">
    <property type="protein sequence ID" value="MBC2666724.1"/>
    <property type="molecule type" value="Genomic_DNA"/>
</dbReference>
<feature type="domain" description="TonB-dependent receptor-like beta-barrel" evidence="14">
    <location>
        <begin position="297"/>
        <end position="788"/>
    </location>
</feature>
<dbReference type="Pfam" id="PF07715">
    <property type="entry name" value="Plug"/>
    <property type="match status" value="1"/>
</dbReference>
<evidence type="ECO:0000256" key="4">
    <source>
        <dbReference type="ARBA" id="ARBA00022496"/>
    </source>
</evidence>
<organism evidence="16 17">
    <name type="scientific">Novosphingobium flavum</name>
    <dbReference type="NCBI Taxonomy" id="1778672"/>
    <lineage>
        <taxon>Bacteria</taxon>
        <taxon>Pseudomonadati</taxon>
        <taxon>Pseudomonadota</taxon>
        <taxon>Alphaproteobacteria</taxon>
        <taxon>Sphingomonadales</taxon>
        <taxon>Sphingomonadaceae</taxon>
        <taxon>Novosphingobium</taxon>
    </lineage>
</organism>
<protein>
    <submittedName>
        <fullName evidence="16">TonB-dependent receptor</fullName>
    </submittedName>
</protein>
<keyword evidence="9 11" id="KW-0472">Membrane</keyword>
<evidence type="ECO:0000256" key="3">
    <source>
        <dbReference type="ARBA" id="ARBA00022452"/>
    </source>
</evidence>
<evidence type="ECO:0000313" key="16">
    <source>
        <dbReference type="EMBL" id="MBC2666724.1"/>
    </source>
</evidence>
<dbReference type="AlphaFoldDB" id="A0A7X1FTJ0"/>